<proteinExistence type="predicted"/>
<gene>
    <name evidence="1" type="ORF">KME60_07120</name>
</gene>
<organism evidence="1 2">
    <name type="scientific">Cyanomargarita calcarea GSE-NOS-MK-12-04C</name>
    <dbReference type="NCBI Taxonomy" id="2839659"/>
    <lineage>
        <taxon>Bacteria</taxon>
        <taxon>Bacillati</taxon>
        <taxon>Cyanobacteriota</taxon>
        <taxon>Cyanophyceae</taxon>
        <taxon>Nostocales</taxon>
        <taxon>Cyanomargaritaceae</taxon>
        <taxon>Cyanomargarita</taxon>
    </lineage>
</organism>
<reference evidence="1" key="1">
    <citation type="submission" date="2021-05" db="EMBL/GenBank/DDBJ databases">
        <authorList>
            <person name="Pietrasiak N."/>
            <person name="Ward R."/>
            <person name="Stajich J.E."/>
            <person name="Kurbessoian T."/>
        </authorList>
    </citation>
    <scope>NUCLEOTIDE SEQUENCE</scope>
    <source>
        <strain evidence="1">GSE-NOS-MK-12-04C</strain>
    </source>
</reference>
<name>A0A951QJT9_9CYAN</name>
<dbReference type="EMBL" id="JAHHGZ010000006">
    <property type="protein sequence ID" value="MBW4667205.1"/>
    <property type="molecule type" value="Genomic_DNA"/>
</dbReference>
<dbReference type="AlphaFoldDB" id="A0A951QJT9"/>
<evidence type="ECO:0000313" key="1">
    <source>
        <dbReference type="EMBL" id="MBW4667205.1"/>
    </source>
</evidence>
<reference evidence="1" key="2">
    <citation type="journal article" date="2022" name="Microbiol. Resour. Announc.">
        <title>Metagenome Sequencing to Explore Phylogenomics of Terrestrial Cyanobacteria.</title>
        <authorList>
            <person name="Ward R.D."/>
            <person name="Stajich J.E."/>
            <person name="Johansen J.R."/>
            <person name="Huntemann M."/>
            <person name="Clum A."/>
            <person name="Foster B."/>
            <person name="Foster B."/>
            <person name="Roux S."/>
            <person name="Palaniappan K."/>
            <person name="Varghese N."/>
            <person name="Mukherjee S."/>
            <person name="Reddy T.B.K."/>
            <person name="Daum C."/>
            <person name="Copeland A."/>
            <person name="Chen I.A."/>
            <person name="Ivanova N.N."/>
            <person name="Kyrpides N.C."/>
            <person name="Shapiro N."/>
            <person name="Eloe-Fadrosh E.A."/>
            <person name="Pietrasiak N."/>
        </authorList>
    </citation>
    <scope>NUCLEOTIDE SEQUENCE</scope>
    <source>
        <strain evidence="1">GSE-NOS-MK-12-04C</strain>
    </source>
</reference>
<comment type="caution">
    <text evidence="1">The sequence shown here is derived from an EMBL/GenBank/DDBJ whole genome shotgun (WGS) entry which is preliminary data.</text>
</comment>
<dbReference type="Proteomes" id="UP000729701">
    <property type="component" value="Unassembled WGS sequence"/>
</dbReference>
<protein>
    <submittedName>
        <fullName evidence="1">Uncharacterized protein</fullName>
    </submittedName>
</protein>
<accession>A0A951QJT9</accession>
<sequence length="95" mass="10637">MTSLASITHPENSCPQCKSPKINFDATYGFYKCSSCEYVWAYSQDDPDYEDEAADSEDLIDDQPGCPSCGASIEHIQSVADGVTCDICFYRFYQF</sequence>
<evidence type="ECO:0000313" key="2">
    <source>
        <dbReference type="Proteomes" id="UP000729701"/>
    </source>
</evidence>
<dbReference type="SUPFAM" id="SSF57783">
    <property type="entry name" value="Zinc beta-ribbon"/>
    <property type="match status" value="1"/>
</dbReference>